<dbReference type="NCBIfam" id="TIGR04337">
    <property type="entry name" value="AmmeMemoSam_rS"/>
    <property type="match status" value="1"/>
</dbReference>
<dbReference type="SUPFAM" id="SSF102114">
    <property type="entry name" value="Radical SAM enzymes"/>
    <property type="match status" value="1"/>
</dbReference>
<evidence type="ECO:0000313" key="8">
    <source>
        <dbReference type="EMBL" id="HFH28577.1"/>
    </source>
</evidence>
<dbReference type="AlphaFoldDB" id="A0A7C3E3Z9"/>
<evidence type="ECO:0000256" key="4">
    <source>
        <dbReference type="ARBA" id="ARBA00023004"/>
    </source>
</evidence>
<dbReference type="GO" id="GO:0051539">
    <property type="term" value="F:4 iron, 4 sulfur cluster binding"/>
    <property type="evidence" value="ECO:0007669"/>
    <property type="project" value="UniProtKB-KW"/>
</dbReference>
<dbReference type="InterPro" id="IPR058240">
    <property type="entry name" value="rSAM_sf"/>
</dbReference>
<dbReference type="GO" id="GO:0046872">
    <property type="term" value="F:metal ion binding"/>
    <property type="evidence" value="ECO:0007669"/>
    <property type="project" value="UniProtKB-KW"/>
</dbReference>
<accession>A0A7C3E3Z9</accession>
<comment type="cofactor">
    <cofactor evidence="6">
        <name>[4Fe-4S] cluster</name>
        <dbReference type="ChEBI" id="CHEBI:49883"/>
    </cofactor>
    <text evidence="6">Binds 1 [4Fe-4S] cluster. The cluster is coordinated with 3 cysteines and an exchangeable S-adenosyl-L-methionine.</text>
</comment>
<dbReference type="Gene3D" id="3.20.20.70">
    <property type="entry name" value="Aldolase class I"/>
    <property type="match status" value="1"/>
</dbReference>
<keyword evidence="5 6" id="KW-0411">Iron-sulfur</keyword>
<dbReference type="SFLD" id="SFLDS00029">
    <property type="entry name" value="Radical_SAM"/>
    <property type="match status" value="1"/>
</dbReference>
<keyword evidence="1" id="KW-0004">4Fe-4S</keyword>
<dbReference type="PIRSF" id="PIRSF004869">
    <property type="entry name" value="PflX_prd"/>
    <property type="match status" value="1"/>
</dbReference>
<evidence type="ECO:0000256" key="6">
    <source>
        <dbReference type="PIRSR" id="PIRSR004869-50"/>
    </source>
</evidence>
<name>A0A7C3E3Z9_9SPIR</name>
<dbReference type="PANTHER" id="PTHR30352">
    <property type="entry name" value="PYRUVATE FORMATE-LYASE-ACTIVATING ENZYME"/>
    <property type="match status" value="1"/>
</dbReference>
<keyword evidence="2 6" id="KW-0949">S-adenosyl-L-methionine</keyword>
<dbReference type="InterPro" id="IPR007197">
    <property type="entry name" value="rSAM"/>
</dbReference>
<proteinExistence type="predicted"/>
<gene>
    <name evidence="8" type="primary">amrS</name>
    <name evidence="8" type="ORF">ENS59_03575</name>
</gene>
<evidence type="ECO:0000256" key="3">
    <source>
        <dbReference type="ARBA" id="ARBA00022723"/>
    </source>
</evidence>
<reference evidence="8" key="1">
    <citation type="journal article" date="2020" name="mSystems">
        <title>Genome- and Community-Level Interaction Insights into Carbon Utilization and Element Cycling Functions of Hydrothermarchaeota in Hydrothermal Sediment.</title>
        <authorList>
            <person name="Zhou Z."/>
            <person name="Liu Y."/>
            <person name="Xu W."/>
            <person name="Pan J."/>
            <person name="Luo Z.H."/>
            <person name="Li M."/>
        </authorList>
    </citation>
    <scope>NUCLEOTIDE SEQUENCE [LARGE SCALE GENOMIC DNA]</scope>
    <source>
        <strain evidence="8">SpSt-503</strain>
    </source>
</reference>
<comment type="caution">
    <text evidence="8">The sequence shown here is derived from an EMBL/GenBank/DDBJ whole genome shotgun (WGS) entry which is preliminary data.</text>
</comment>
<dbReference type="InterPro" id="IPR013785">
    <property type="entry name" value="Aldolase_TIM"/>
</dbReference>
<feature type="domain" description="Radical SAM core" evidence="7">
    <location>
        <begin position="71"/>
        <end position="278"/>
    </location>
</feature>
<dbReference type="SFLD" id="SFLDG01101">
    <property type="entry name" value="Uncharacterised_Radical_SAM_Su"/>
    <property type="match status" value="1"/>
</dbReference>
<feature type="binding site" evidence="6">
    <location>
        <position position="93"/>
    </location>
    <ligand>
        <name>[4Fe-4S] cluster</name>
        <dbReference type="ChEBI" id="CHEBI:49883"/>
        <note>4Fe-4S-S-AdoMet</note>
    </ligand>
</feature>
<feature type="binding site" evidence="6">
    <location>
        <position position="86"/>
    </location>
    <ligand>
        <name>[4Fe-4S] cluster</name>
        <dbReference type="ChEBI" id="CHEBI:49883"/>
        <note>4Fe-4S-S-AdoMet</note>
    </ligand>
</feature>
<evidence type="ECO:0000256" key="1">
    <source>
        <dbReference type="ARBA" id="ARBA00022485"/>
    </source>
</evidence>
<protein>
    <submittedName>
        <fullName evidence="8">AmmeMemoRadiSam system radical SAM enzyme</fullName>
    </submittedName>
</protein>
<dbReference type="Pfam" id="PF04055">
    <property type="entry name" value="Radical_SAM"/>
    <property type="match status" value="1"/>
</dbReference>
<dbReference type="InterPro" id="IPR027596">
    <property type="entry name" value="AmmeMemoSam_rS"/>
</dbReference>
<evidence type="ECO:0000256" key="2">
    <source>
        <dbReference type="ARBA" id="ARBA00022691"/>
    </source>
</evidence>
<organism evidence="8">
    <name type="scientific">Gracilinema caldarium</name>
    <dbReference type="NCBI Taxonomy" id="215591"/>
    <lineage>
        <taxon>Bacteria</taxon>
        <taxon>Pseudomonadati</taxon>
        <taxon>Spirochaetota</taxon>
        <taxon>Spirochaetia</taxon>
        <taxon>Spirochaetales</taxon>
        <taxon>Breznakiellaceae</taxon>
        <taxon>Gracilinema</taxon>
    </lineage>
</organism>
<evidence type="ECO:0000256" key="5">
    <source>
        <dbReference type="ARBA" id="ARBA00023014"/>
    </source>
</evidence>
<dbReference type="InterPro" id="IPR034457">
    <property type="entry name" value="Organic_radical-activating"/>
</dbReference>
<dbReference type="PROSITE" id="PS51918">
    <property type="entry name" value="RADICAL_SAM"/>
    <property type="match status" value="1"/>
</dbReference>
<keyword evidence="4 6" id="KW-0408">Iron</keyword>
<sequence>MKMPSGRYFSLTADEPSQVHCELCPHRCFLKPGSFGQCRVRQGSEGGIGLPFYGSISSISMDPIEKKPLYHFRPGSSIFSVGFLGCNLHCPFCQNWEISQQTDIQFRTVEPAELIQLAVHSGSRAIAYTYSEPLVHIEYLLEAMTEAKKQGLANVLVSNGCILEKPARDVLALTDAANIDLKSFNAETYAKKLGGDLGTVCGFLELAYEMGVHLEVTSLIVTGINDSLAEAEGIIEFLSGLSQDIPWHLSAYHPAYKWREPPTKPALLQQIKDMVRGRLSFVYVGNVWGEANCTPCTYCGKVLVERQGYVISTPNLEFNKESQSYFCAHCGKPAPIRY</sequence>
<dbReference type="PANTHER" id="PTHR30352:SF5">
    <property type="entry name" value="PYRUVATE FORMATE-LYASE 1-ACTIVATING ENZYME"/>
    <property type="match status" value="1"/>
</dbReference>
<dbReference type="GO" id="GO:0003824">
    <property type="term" value="F:catalytic activity"/>
    <property type="evidence" value="ECO:0007669"/>
    <property type="project" value="InterPro"/>
</dbReference>
<feature type="binding site" evidence="6">
    <location>
        <position position="90"/>
    </location>
    <ligand>
        <name>[4Fe-4S] cluster</name>
        <dbReference type="ChEBI" id="CHEBI:49883"/>
        <note>4Fe-4S-S-AdoMet</note>
    </ligand>
</feature>
<evidence type="ECO:0000259" key="7">
    <source>
        <dbReference type="PROSITE" id="PS51918"/>
    </source>
</evidence>
<dbReference type="CDD" id="cd01335">
    <property type="entry name" value="Radical_SAM"/>
    <property type="match status" value="1"/>
</dbReference>
<dbReference type="EMBL" id="DSVL01000110">
    <property type="protein sequence ID" value="HFH28577.1"/>
    <property type="molecule type" value="Genomic_DNA"/>
</dbReference>
<dbReference type="InterPro" id="IPR016431">
    <property type="entry name" value="Pyrv-formate_lyase-activ_prd"/>
</dbReference>
<keyword evidence="3 6" id="KW-0479">Metal-binding</keyword>